<dbReference type="Pfam" id="PF02590">
    <property type="entry name" value="SPOUT_MTase"/>
    <property type="match status" value="1"/>
</dbReference>
<comment type="subcellular location">
    <subcellularLocation>
        <location evidence="5">Cytoplasm</location>
    </subcellularLocation>
</comment>
<dbReference type="EC" id="2.1.1.177" evidence="5"/>
<dbReference type="InterPro" id="IPR029026">
    <property type="entry name" value="tRNA_m1G_MTases_N"/>
</dbReference>
<dbReference type="AlphaFoldDB" id="A0A449B504"/>
<dbReference type="HAMAP" id="MF_00658">
    <property type="entry name" value="23SrRNA_methyltr_H"/>
    <property type="match status" value="1"/>
</dbReference>
<comment type="function">
    <text evidence="5">Specifically methylates the pseudouridine at position 1915 (m3Psi1915) in 23S rRNA.</text>
</comment>
<comment type="subunit">
    <text evidence="5">Homodimer.</text>
</comment>
<protein>
    <recommendedName>
        <fullName evidence="5">Ribosomal RNA large subunit methyltransferase H</fullName>
        <ecNumber evidence="5">2.1.1.177</ecNumber>
    </recommendedName>
    <alternativeName>
        <fullName evidence="5">23S rRNA (pseudouridine1915-N3)-methyltransferase</fullName>
    </alternativeName>
    <alternativeName>
        <fullName evidence="5">23S rRNA m3Psi1915 methyltransferase</fullName>
    </alternativeName>
    <alternativeName>
        <fullName evidence="5">rRNA (pseudouridine-N3-)-methyltransferase RlmH</fullName>
    </alternativeName>
</protein>
<comment type="similarity">
    <text evidence="4 5">Belongs to the RNA methyltransferase RlmH family.</text>
</comment>
<evidence type="ECO:0000313" key="7">
    <source>
        <dbReference type="Proteomes" id="UP000290243"/>
    </source>
</evidence>
<name>A0A449B504_9BACT</name>
<dbReference type="InterPro" id="IPR029028">
    <property type="entry name" value="Alpha/beta_knot_MTases"/>
</dbReference>
<dbReference type="PANTHER" id="PTHR33603">
    <property type="entry name" value="METHYLTRANSFERASE"/>
    <property type="match status" value="1"/>
</dbReference>
<dbReference type="InterPro" id="IPR003742">
    <property type="entry name" value="RlmH-like"/>
</dbReference>
<dbReference type="PIRSF" id="PIRSF004505">
    <property type="entry name" value="MT_bac"/>
    <property type="match status" value="1"/>
</dbReference>
<organism evidence="6 7">
    <name type="scientific">Mycoplasmopsis maculosa</name>
    <dbReference type="NCBI Taxonomy" id="114885"/>
    <lineage>
        <taxon>Bacteria</taxon>
        <taxon>Bacillati</taxon>
        <taxon>Mycoplasmatota</taxon>
        <taxon>Mycoplasmoidales</taxon>
        <taxon>Metamycoplasmataceae</taxon>
        <taxon>Mycoplasmopsis</taxon>
    </lineage>
</organism>
<dbReference type="SUPFAM" id="SSF75217">
    <property type="entry name" value="alpha/beta knot"/>
    <property type="match status" value="1"/>
</dbReference>
<feature type="binding site" evidence="5">
    <location>
        <begin position="118"/>
        <end position="123"/>
    </location>
    <ligand>
        <name>S-adenosyl-L-methionine</name>
        <dbReference type="ChEBI" id="CHEBI:59789"/>
    </ligand>
</feature>
<dbReference type="EMBL" id="LR215037">
    <property type="protein sequence ID" value="VEU75687.1"/>
    <property type="molecule type" value="Genomic_DNA"/>
</dbReference>
<accession>A0A449B504</accession>
<gene>
    <name evidence="5 6" type="primary">rlmH</name>
    <name evidence="6" type="ORF">NCTC10168_00617</name>
</gene>
<dbReference type="GO" id="GO:0005737">
    <property type="term" value="C:cytoplasm"/>
    <property type="evidence" value="ECO:0007669"/>
    <property type="project" value="UniProtKB-SubCell"/>
</dbReference>
<keyword evidence="5" id="KW-0698">rRNA processing</keyword>
<feature type="binding site" evidence="5">
    <location>
        <position position="100"/>
    </location>
    <ligand>
        <name>S-adenosyl-L-methionine</name>
        <dbReference type="ChEBI" id="CHEBI:59789"/>
    </ligand>
</feature>
<evidence type="ECO:0000256" key="2">
    <source>
        <dbReference type="ARBA" id="ARBA00022679"/>
    </source>
</evidence>
<dbReference type="GO" id="GO:0070038">
    <property type="term" value="F:rRNA (pseudouridine-N3-)-methyltransferase activity"/>
    <property type="evidence" value="ECO:0007669"/>
    <property type="project" value="UniProtKB-UniRule"/>
</dbReference>
<dbReference type="PANTHER" id="PTHR33603:SF1">
    <property type="entry name" value="RIBOSOMAL RNA LARGE SUBUNIT METHYLTRANSFERASE H"/>
    <property type="match status" value="1"/>
</dbReference>
<evidence type="ECO:0000256" key="5">
    <source>
        <dbReference type="HAMAP-Rule" id="MF_00658"/>
    </source>
</evidence>
<evidence type="ECO:0000256" key="3">
    <source>
        <dbReference type="ARBA" id="ARBA00022691"/>
    </source>
</evidence>
<keyword evidence="3 5" id="KW-0949">S-adenosyl-L-methionine</keyword>
<dbReference type="CDD" id="cd18081">
    <property type="entry name" value="RlmH-like"/>
    <property type="match status" value="1"/>
</dbReference>
<reference evidence="6 7" key="1">
    <citation type="submission" date="2019-01" db="EMBL/GenBank/DDBJ databases">
        <authorList>
            <consortium name="Pathogen Informatics"/>
        </authorList>
    </citation>
    <scope>NUCLEOTIDE SEQUENCE [LARGE SCALE GENOMIC DNA]</scope>
    <source>
        <strain evidence="6 7">NCTC10168</strain>
    </source>
</reference>
<dbReference type="RefSeq" id="WP_129647002.1">
    <property type="nucleotide sequence ID" value="NZ_LR215037.1"/>
</dbReference>
<dbReference type="Proteomes" id="UP000290243">
    <property type="component" value="Chromosome"/>
</dbReference>
<keyword evidence="1 5" id="KW-0489">Methyltransferase</keyword>
<sequence>MTKIKLISVGSLSPKFKFLFEDYAKQINHFSSFSFVEIKEFSEEKNIDLKKEKETKLILESIIPNSYVILTSFRGKQFDSLEFSNIFLNNKNKDISIIIGGSDGVVEESIPYKLKLSFSNMTFPHQLFRIMLVEQIYRSYMIINNKKYHK</sequence>
<keyword evidence="7" id="KW-1185">Reference proteome</keyword>
<evidence type="ECO:0000256" key="1">
    <source>
        <dbReference type="ARBA" id="ARBA00022603"/>
    </source>
</evidence>
<dbReference type="Gene3D" id="3.40.1280.10">
    <property type="match status" value="1"/>
</dbReference>
<comment type="catalytic activity">
    <reaction evidence="5">
        <text>pseudouridine(1915) in 23S rRNA + S-adenosyl-L-methionine = N(3)-methylpseudouridine(1915) in 23S rRNA + S-adenosyl-L-homocysteine + H(+)</text>
        <dbReference type="Rhea" id="RHEA:42752"/>
        <dbReference type="Rhea" id="RHEA-COMP:10221"/>
        <dbReference type="Rhea" id="RHEA-COMP:10222"/>
        <dbReference type="ChEBI" id="CHEBI:15378"/>
        <dbReference type="ChEBI" id="CHEBI:57856"/>
        <dbReference type="ChEBI" id="CHEBI:59789"/>
        <dbReference type="ChEBI" id="CHEBI:65314"/>
        <dbReference type="ChEBI" id="CHEBI:74486"/>
        <dbReference type="EC" id="2.1.1.177"/>
    </reaction>
</comment>
<keyword evidence="2 5" id="KW-0808">Transferase</keyword>
<evidence type="ECO:0000313" key="6">
    <source>
        <dbReference type="EMBL" id="VEU75687.1"/>
    </source>
</evidence>
<proteinExistence type="inferred from homology"/>
<evidence type="ECO:0000256" key="4">
    <source>
        <dbReference type="ARBA" id="ARBA00038303"/>
    </source>
</evidence>
<dbReference type="OrthoDB" id="9806643at2"/>
<keyword evidence="5" id="KW-0963">Cytoplasm</keyword>
<dbReference type="KEGG" id="mmau:NCTC10168_00617"/>
<comment type="caution">
    <text evidence="5">Lacks conserved residue(s) required for the propagation of feature annotation.</text>
</comment>